<dbReference type="AlphaFoldDB" id="A0A6A5YER0"/>
<dbReference type="EMBL" id="ML978714">
    <property type="protein sequence ID" value="KAF2089294.1"/>
    <property type="molecule type" value="Genomic_DNA"/>
</dbReference>
<dbReference type="SUPFAM" id="SSF48208">
    <property type="entry name" value="Six-hairpin glycosidases"/>
    <property type="match status" value="1"/>
</dbReference>
<comment type="similarity">
    <text evidence="3 10">Belongs to the glycosyl hydrolase 76 family.</text>
</comment>
<keyword evidence="12" id="KW-1133">Transmembrane helix</keyword>
<dbReference type="InterPro" id="IPR008928">
    <property type="entry name" value="6-hairpin_glycosidase_sf"/>
</dbReference>
<dbReference type="GO" id="GO:0008496">
    <property type="term" value="F:mannan endo-1,6-alpha-mannosidase activity"/>
    <property type="evidence" value="ECO:0007669"/>
    <property type="project" value="UniProtKB-UniRule"/>
</dbReference>
<dbReference type="FunFam" id="1.50.10.20:FF:000006">
    <property type="entry name" value="Mannan endo-1,6-alpha-mannosidase"/>
    <property type="match status" value="1"/>
</dbReference>
<evidence type="ECO:0000256" key="6">
    <source>
        <dbReference type="ARBA" id="ARBA00022801"/>
    </source>
</evidence>
<evidence type="ECO:0000256" key="1">
    <source>
        <dbReference type="ARBA" id="ARBA00001452"/>
    </source>
</evidence>
<keyword evidence="9 10" id="KW-0326">Glycosidase</keyword>
<feature type="chain" id="PRO_5025617304" description="Mannan endo-1,6-alpha-mannosidase" evidence="13">
    <location>
        <begin position="30"/>
        <end position="474"/>
    </location>
</feature>
<dbReference type="Gene3D" id="1.50.10.20">
    <property type="match status" value="1"/>
</dbReference>
<dbReference type="PANTHER" id="PTHR12145">
    <property type="entry name" value="MANNAN ENDO-1,6-ALPHA-MANNOSIDASE DCW1"/>
    <property type="match status" value="1"/>
</dbReference>
<dbReference type="GO" id="GO:0016052">
    <property type="term" value="P:carbohydrate catabolic process"/>
    <property type="evidence" value="ECO:0007669"/>
    <property type="project" value="InterPro"/>
</dbReference>
<feature type="signal peptide" evidence="13">
    <location>
        <begin position="1"/>
        <end position="29"/>
    </location>
</feature>
<keyword evidence="15" id="KW-1185">Reference proteome</keyword>
<evidence type="ECO:0000313" key="14">
    <source>
        <dbReference type="EMBL" id="KAF2089294.1"/>
    </source>
</evidence>
<comment type="catalytic activity">
    <reaction evidence="1 10">
        <text>Random hydrolysis of (1-&gt;6)-alpha-D-mannosidic linkages in unbranched (1-&gt;6)-mannans.</text>
        <dbReference type="EC" id="3.2.1.101"/>
    </reaction>
</comment>
<keyword evidence="6 10" id="KW-0378">Hydrolase</keyword>
<dbReference type="PIRSF" id="PIRSF016302">
    <property type="entry name" value="Man_a_manosd"/>
    <property type="match status" value="1"/>
</dbReference>
<accession>A0A6A5YER0</accession>
<evidence type="ECO:0000256" key="10">
    <source>
        <dbReference type="PIRNR" id="PIRNR016302"/>
    </source>
</evidence>
<dbReference type="InterPro" id="IPR005198">
    <property type="entry name" value="Glyco_hydro_76"/>
</dbReference>
<dbReference type="Pfam" id="PF03663">
    <property type="entry name" value="Glyco_hydro_76"/>
    <property type="match status" value="1"/>
</dbReference>
<reference evidence="14" key="1">
    <citation type="journal article" date="2020" name="Stud. Mycol.">
        <title>101 Dothideomycetes genomes: a test case for predicting lifestyles and emergence of pathogens.</title>
        <authorList>
            <person name="Haridas S."/>
            <person name="Albert R."/>
            <person name="Binder M."/>
            <person name="Bloem J."/>
            <person name="Labutti K."/>
            <person name="Salamov A."/>
            <person name="Andreopoulos B."/>
            <person name="Baker S."/>
            <person name="Barry K."/>
            <person name="Bills G."/>
            <person name="Bluhm B."/>
            <person name="Cannon C."/>
            <person name="Castanera R."/>
            <person name="Culley D."/>
            <person name="Daum C."/>
            <person name="Ezra D."/>
            <person name="Gonzalez J."/>
            <person name="Henrissat B."/>
            <person name="Kuo A."/>
            <person name="Liang C."/>
            <person name="Lipzen A."/>
            <person name="Lutzoni F."/>
            <person name="Magnuson J."/>
            <person name="Mondo S."/>
            <person name="Nolan M."/>
            <person name="Ohm R."/>
            <person name="Pangilinan J."/>
            <person name="Park H.-J."/>
            <person name="Ramirez L."/>
            <person name="Alfaro M."/>
            <person name="Sun H."/>
            <person name="Tritt A."/>
            <person name="Yoshinaga Y."/>
            <person name="Zwiers L.-H."/>
            <person name="Turgeon B."/>
            <person name="Goodwin S."/>
            <person name="Spatafora J."/>
            <person name="Crous P."/>
            <person name="Grigoriev I."/>
        </authorList>
    </citation>
    <scope>NUCLEOTIDE SEQUENCE</scope>
    <source>
        <strain evidence="14">CBS 121410</strain>
    </source>
</reference>
<proteinExistence type="inferred from homology"/>
<feature type="region of interest" description="Disordered" evidence="11">
    <location>
        <begin position="413"/>
        <end position="441"/>
    </location>
</feature>
<gene>
    <name evidence="14" type="ORF">K490DRAFT_37248</name>
</gene>
<dbReference type="OrthoDB" id="4187847at2759"/>
<keyword evidence="8" id="KW-0325">Glycoprotein</keyword>
<evidence type="ECO:0000256" key="11">
    <source>
        <dbReference type="SAM" id="MobiDB-lite"/>
    </source>
</evidence>
<evidence type="ECO:0000256" key="12">
    <source>
        <dbReference type="SAM" id="Phobius"/>
    </source>
</evidence>
<organism evidence="14 15">
    <name type="scientific">Saccharata proteae CBS 121410</name>
    <dbReference type="NCBI Taxonomy" id="1314787"/>
    <lineage>
        <taxon>Eukaryota</taxon>
        <taxon>Fungi</taxon>
        <taxon>Dikarya</taxon>
        <taxon>Ascomycota</taxon>
        <taxon>Pezizomycotina</taxon>
        <taxon>Dothideomycetes</taxon>
        <taxon>Dothideomycetes incertae sedis</taxon>
        <taxon>Botryosphaeriales</taxon>
        <taxon>Saccharataceae</taxon>
        <taxon>Saccharata</taxon>
    </lineage>
</organism>
<evidence type="ECO:0000256" key="13">
    <source>
        <dbReference type="SAM" id="SignalP"/>
    </source>
</evidence>
<evidence type="ECO:0000256" key="9">
    <source>
        <dbReference type="ARBA" id="ARBA00023295"/>
    </source>
</evidence>
<sequence>MNFFLHSLSILGTLSLLLHNGYLSLYAGAVEIDITSADSVRNAAAEVAYGMMIYYTGNRTGDVPGNLPSPYYWWEAGAMFMSMVEYWYYTGDTTYLNETKAAILHQVGDDNDFMPANQTKTEGNDDQVFWSFAAMTAAELKFPDPDDGHASWVAQAQAVFNEQAARWDEGDCGGGLRWQIYTFNAGWNYKNTISNGGFFQLAARLARYTGNESYTEWANKTYDWFEGTSLMNPDTWQVNDGTSTTSNCSTADQTQWTYNYGTMIVGCAFLANHTGSELWKNRTNGLLDKALDVFYPTNMGPNIMVEVACEPYGTCDNDQVSFKAYLSRWLALTAQMMPERYDDIMTKLLKSAQGAAGQCSGSGKTADSTCGREWNSTVWDGTMGVGEQMSALQAISAAMLDLDKTLAIPVTLDTGGTSKSDPSAGTGSSSGSTDGSYDDSTPITAGDKAGASILTIVMVGGTLAGAWYMMVGDF</sequence>
<keyword evidence="7 12" id="KW-0472">Membrane</keyword>
<dbReference type="GO" id="GO:0012505">
    <property type="term" value="C:endomembrane system"/>
    <property type="evidence" value="ECO:0007669"/>
    <property type="project" value="UniProtKB-SubCell"/>
</dbReference>
<dbReference type="PANTHER" id="PTHR12145:SF36">
    <property type="entry name" value="MANNAN ENDO-1,6-ALPHA-MANNOSIDASE DCW1"/>
    <property type="match status" value="1"/>
</dbReference>
<evidence type="ECO:0000256" key="7">
    <source>
        <dbReference type="ARBA" id="ARBA00023136"/>
    </source>
</evidence>
<dbReference type="GO" id="GO:0009272">
    <property type="term" value="P:fungal-type cell wall biogenesis"/>
    <property type="evidence" value="ECO:0007669"/>
    <property type="project" value="TreeGrafter"/>
</dbReference>
<evidence type="ECO:0000313" key="15">
    <source>
        <dbReference type="Proteomes" id="UP000799776"/>
    </source>
</evidence>
<comment type="subcellular location">
    <subcellularLocation>
        <location evidence="2">Endomembrane system</location>
    </subcellularLocation>
</comment>
<feature type="transmembrane region" description="Helical" evidence="12">
    <location>
        <begin position="449"/>
        <end position="471"/>
    </location>
</feature>
<name>A0A6A5YER0_9PEZI</name>
<feature type="compositionally biased region" description="Low complexity" evidence="11">
    <location>
        <begin position="418"/>
        <end position="441"/>
    </location>
</feature>
<evidence type="ECO:0000256" key="3">
    <source>
        <dbReference type="ARBA" id="ARBA00009699"/>
    </source>
</evidence>
<keyword evidence="5 13" id="KW-0732">Signal</keyword>
<dbReference type="EC" id="3.2.1.101" evidence="4 10"/>
<keyword evidence="12" id="KW-0812">Transmembrane</keyword>
<evidence type="ECO:0000256" key="8">
    <source>
        <dbReference type="ARBA" id="ARBA00023180"/>
    </source>
</evidence>
<protein>
    <recommendedName>
        <fullName evidence="4 10">Mannan endo-1,6-alpha-mannosidase</fullName>
        <ecNumber evidence="4 10">3.2.1.101</ecNumber>
    </recommendedName>
</protein>
<evidence type="ECO:0000256" key="2">
    <source>
        <dbReference type="ARBA" id="ARBA00004308"/>
    </source>
</evidence>
<dbReference type="Proteomes" id="UP000799776">
    <property type="component" value="Unassembled WGS sequence"/>
</dbReference>
<dbReference type="InterPro" id="IPR014480">
    <property type="entry name" value="Mannan-1_6-alpha_mannosidase"/>
</dbReference>
<evidence type="ECO:0000256" key="5">
    <source>
        <dbReference type="ARBA" id="ARBA00022729"/>
    </source>
</evidence>
<evidence type="ECO:0000256" key="4">
    <source>
        <dbReference type="ARBA" id="ARBA00012350"/>
    </source>
</evidence>